<dbReference type="Gene3D" id="1.10.555.10">
    <property type="entry name" value="Rho GTPase activation protein"/>
    <property type="match status" value="1"/>
</dbReference>
<dbReference type="PROSITE" id="PS50191">
    <property type="entry name" value="CRAL_TRIO"/>
    <property type="match status" value="1"/>
</dbReference>
<dbReference type="Pfam" id="PF00620">
    <property type="entry name" value="RhoGAP"/>
    <property type="match status" value="1"/>
</dbReference>
<dbReference type="PANTHER" id="PTHR45808:SF2">
    <property type="entry name" value="RHO GTPASE-ACTIVATING PROTEIN 68F"/>
    <property type="match status" value="1"/>
</dbReference>
<gene>
    <name evidence="3" type="ORF">T551_00172</name>
</gene>
<organism evidence="3 4">
    <name type="scientific">Pneumocystis jirovecii (strain RU7)</name>
    <name type="common">Human pneumocystis pneumonia agent</name>
    <dbReference type="NCBI Taxonomy" id="1408657"/>
    <lineage>
        <taxon>Eukaryota</taxon>
        <taxon>Fungi</taxon>
        <taxon>Dikarya</taxon>
        <taxon>Ascomycota</taxon>
        <taxon>Taphrinomycotina</taxon>
        <taxon>Pneumocystomycetes</taxon>
        <taxon>Pneumocystaceae</taxon>
        <taxon>Pneumocystis</taxon>
    </lineage>
</organism>
<dbReference type="STRING" id="1408657.A0A0W4ZWG2"/>
<evidence type="ECO:0008006" key="5">
    <source>
        <dbReference type="Google" id="ProtNLM"/>
    </source>
</evidence>
<protein>
    <recommendedName>
        <fullName evidence="5">Rho-GAP domain-containing protein</fullName>
    </recommendedName>
</protein>
<dbReference type="PANTHER" id="PTHR45808">
    <property type="entry name" value="RHO GTPASE-ACTIVATING PROTEIN 68F"/>
    <property type="match status" value="1"/>
</dbReference>
<dbReference type="AlphaFoldDB" id="A0A0W4ZWG2"/>
<dbReference type="GO" id="GO:0032153">
    <property type="term" value="C:cell division site"/>
    <property type="evidence" value="ECO:0007669"/>
    <property type="project" value="UniProtKB-ARBA"/>
</dbReference>
<dbReference type="GeneID" id="28938694"/>
<dbReference type="CDD" id="cd00170">
    <property type="entry name" value="SEC14"/>
    <property type="match status" value="1"/>
</dbReference>
<evidence type="ECO:0000259" key="1">
    <source>
        <dbReference type="PROSITE" id="PS50191"/>
    </source>
</evidence>
<dbReference type="GO" id="GO:0007264">
    <property type="term" value="P:small GTPase-mediated signal transduction"/>
    <property type="evidence" value="ECO:0007669"/>
    <property type="project" value="TreeGrafter"/>
</dbReference>
<dbReference type="PROSITE" id="PS50238">
    <property type="entry name" value="RHOGAP"/>
    <property type="match status" value="1"/>
</dbReference>
<evidence type="ECO:0000313" key="4">
    <source>
        <dbReference type="Proteomes" id="UP000053447"/>
    </source>
</evidence>
<dbReference type="SUPFAM" id="SSF52087">
    <property type="entry name" value="CRAL/TRIO domain"/>
    <property type="match status" value="1"/>
</dbReference>
<dbReference type="InterPro" id="IPR036865">
    <property type="entry name" value="CRAL-TRIO_dom_sf"/>
</dbReference>
<accession>A0A0W4ZWG2</accession>
<dbReference type="SMART" id="SM00324">
    <property type="entry name" value="RhoGAP"/>
    <property type="match status" value="1"/>
</dbReference>
<dbReference type="eggNOG" id="KOG4406">
    <property type="taxonomic scope" value="Eukaryota"/>
</dbReference>
<dbReference type="Gene3D" id="3.40.525.10">
    <property type="entry name" value="CRAL-TRIO lipid binding domain"/>
    <property type="match status" value="1"/>
</dbReference>
<dbReference type="InterPro" id="IPR000198">
    <property type="entry name" value="RhoGAP_dom"/>
</dbReference>
<dbReference type="SMART" id="SM00516">
    <property type="entry name" value="SEC14"/>
    <property type="match status" value="1"/>
</dbReference>
<proteinExistence type="predicted"/>
<feature type="domain" description="CRAL-TRIO" evidence="1">
    <location>
        <begin position="18"/>
        <end position="174"/>
    </location>
</feature>
<dbReference type="EMBL" id="LFWA01000001">
    <property type="protein sequence ID" value="KTW32687.1"/>
    <property type="molecule type" value="Genomic_DNA"/>
</dbReference>
<feature type="domain" description="Rho-GAP" evidence="2">
    <location>
        <begin position="194"/>
        <end position="383"/>
    </location>
</feature>
<dbReference type="VEuPathDB" id="FungiDB:T551_00172"/>
<dbReference type="GO" id="GO:0005096">
    <property type="term" value="F:GTPase activator activity"/>
    <property type="evidence" value="ECO:0007669"/>
    <property type="project" value="UniProtKB-ARBA"/>
</dbReference>
<name>A0A0W4ZWG2_PNEJ7</name>
<dbReference type="SUPFAM" id="SSF48350">
    <property type="entry name" value="GTPase activation domain, GAP"/>
    <property type="match status" value="1"/>
</dbReference>
<comment type="caution">
    <text evidence="3">The sequence shown here is derived from an EMBL/GenBank/DDBJ whole genome shotgun (WGS) entry which is preliminary data.</text>
</comment>
<reference evidence="4" key="1">
    <citation type="journal article" date="2016" name="Nat. Commun.">
        <title>Genome analysis of three Pneumocystis species reveals adaptation mechanisms to life exclusively in mammalian hosts.</title>
        <authorList>
            <person name="Ma L."/>
            <person name="Chen Z."/>
            <person name="Huang D.W."/>
            <person name="Kutty G."/>
            <person name="Ishihara M."/>
            <person name="Wang H."/>
            <person name="Abouelleil A."/>
            <person name="Bishop L."/>
            <person name="Davey E."/>
            <person name="Deng R."/>
            <person name="Deng X."/>
            <person name="Fan L."/>
            <person name="Fantoni G."/>
            <person name="Fitzgerald M."/>
            <person name="Gogineni E."/>
            <person name="Goldberg J.M."/>
            <person name="Handley G."/>
            <person name="Hu X."/>
            <person name="Huber C."/>
            <person name="Jiao X."/>
            <person name="Jones K."/>
            <person name="Levin J.Z."/>
            <person name="Liu Y."/>
            <person name="Macdonald P."/>
            <person name="Melnikov A."/>
            <person name="Raley C."/>
            <person name="Sassi M."/>
            <person name="Sherman B.T."/>
            <person name="Song X."/>
            <person name="Sykes S."/>
            <person name="Tran B."/>
            <person name="Walsh L."/>
            <person name="Xia Y."/>
            <person name="Yang J."/>
            <person name="Young S."/>
            <person name="Zeng Q."/>
            <person name="Zheng X."/>
            <person name="Stephens R."/>
            <person name="Nusbaum C."/>
            <person name="Birren B.W."/>
            <person name="Azadi P."/>
            <person name="Lempicki R.A."/>
            <person name="Cuomo C.A."/>
            <person name="Kovacs J.A."/>
        </authorList>
    </citation>
    <scope>NUCLEOTIDE SEQUENCE [LARGE SCALE GENOMIC DNA]</scope>
    <source>
        <strain evidence="4">RU7</strain>
    </source>
</reference>
<sequence length="572" mass="64502">MSLFTLPMIQKKYFNMDDQDMLSELVSRLIFSAGLDNEGRPLVILNASNFPDPKNVDYDILLKRMLLVMDTYVDDNDYSVVLFAGGVCYRPSWNWFLHAYHSLGRKYRKYIKVLYIVHSTWWVRVMLDCMHHLVSPKFARKIIYVSTLSELAKLVPFLQINVPADVYAHNLKYELHITLPNATFLEGRSQMFGISLSQVMGTEGENGLPKVVKDICEYIRSEALAVEGLFRRSPSSVLLKQVREAYDRGNPVTLSEYGPHLAAVLLKLYLRSLPEPLFTHNLYPLIRKISDQSSANILFIRNVLLPRLSRPVVILLSNICSLLHDVSLHSKDNLMHPRNLSICISPTLVRHPTDPLLDVQLCNLGGGLGMLMVIAIESTYDVFGFDYPSSSESLHCEIIQDTHESSTPSSSLELISAPSSHVSLSPVSSCVSSSVLEQLKRPASVSELCTSNEVIMPSKHGITNESISLLKSRSNRSSNLTIRRLNLSSLSNFSSICRRSCTSPVYETLNLKSTSRPEIFVSARYIINDSKFLKLKTGHVESLKNLYEKKFSTPNVSKQFDVSKLHGKRVII</sequence>
<dbReference type="OrthoDB" id="410651at2759"/>
<dbReference type="GO" id="GO:0005938">
    <property type="term" value="C:cell cortex"/>
    <property type="evidence" value="ECO:0007669"/>
    <property type="project" value="UniProtKB-ARBA"/>
</dbReference>
<evidence type="ECO:0000313" key="3">
    <source>
        <dbReference type="EMBL" id="KTW32687.1"/>
    </source>
</evidence>
<dbReference type="RefSeq" id="XP_018231379.1">
    <property type="nucleotide sequence ID" value="XM_018372439.1"/>
</dbReference>
<dbReference type="CDD" id="cd00159">
    <property type="entry name" value="RhoGAP"/>
    <property type="match status" value="1"/>
</dbReference>
<dbReference type="InterPro" id="IPR001251">
    <property type="entry name" value="CRAL-TRIO_dom"/>
</dbReference>
<dbReference type="Pfam" id="PF13716">
    <property type="entry name" value="CRAL_TRIO_2"/>
    <property type="match status" value="1"/>
</dbReference>
<dbReference type="InterPro" id="IPR008936">
    <property type="entry name" value="Rho_GTPase_activation_prot"/>
</dbReference>
<dbReference type="Proteomes" id="UP000053447">
    <property type="component" value="Unassembled WGS sequence"/>
</dbReference>
<evidence type="ECO:0000259" key="2">
    <source>
        <dbReference type="PROSITE" id="PS50238"/>
    </source>
</evidence>
<keyword evidence="4" id="KW-1185">Reference proteome</keyword>